<dbReference type="Gene3D" id="3.90.20.20">
    <property type="match status" value="1"/>
</dbReference>
<dbReference type="GO" id="GO:0006457">
    <property type="term" value="P:protein folding"/>
    <property type="evidence" value="ECO:0007669"/>
    <property type="project" value="InterPro"/>
</dbReference>
<dbReference type="GO" id="GO:0042803">
    <property type="term" value="F:protein homodimerization activity"/>
    <property type="evidence" value="ECO:0007669"/>
    <property type="project" value="InterPro"/>
</dbReference>
<evidence type="ECO:0000256" key="7">
    <source>
        <dbReference type="ARBA" id="ARBA00053401"/>
    </source>
</evidence>
<evidence type="ECO:0000256" key="1">
    <source>
        <dbReference type="ARBA" id="ARBA00004496"/>
    </source>
</evidence>
<dbReference type="InterPro" id="IPR013805">
    <property type="entry name" value="GrpE_CC"/>
</dbReference>
<keyword evidence="6 10" id="KW-0143">Chaperone</keyword>
<dbReference type="HAMAP" id="MF_01151">
    <property type="entry name" value="GrpE"/>
    <property type="match status" value="1"/>
</dbReference>
<dbReference type="Pfam" id="PF01025">
    <property type="entry name" value="GrpE"/>
    <property type="match status" value="1"/>
</dbReference>
<protein>
    <recommendedName>
        <fullName evidence="8 10">Protein GrpE</fullName>
    </recommendedName>
    <alternativeName>
        <fullName evidence="9 10">HSP-70 cofactor</fullName>
    </alternativeName>
</protein>
<evidence type="ECO:0000256" key="13">
    <source>
        <dbReference type="SAM" id="MobiDB-lite"/>
    </source>
</evidence>
<dbReference type="InterPro" id="IPR000740">
    <property type="entry name" value="GrpE"/>
</dbReference>
<evidence type="ECO:0000256" key="10">
    <source>
        <dbReference type="HAMAP-Rule" id="MF_01151"/>
    </source>
</evidence>
<dbReference type="NCBIfam" id="NF010748">
    <property type="entry name" value="PRK14150.1"/>
    <property type="match status" value="1"/>
</dbReference>
<name>A0A165XPL1_9BACI</name>
<dbReference type="PANTHER" id="PTHR21237:SF23">
    <property type="entry name" value="GRPE PROTEIN HOMOLOG, MITOCHONDRIAL"/>
    <property type="match status" value="1"/>
</dbReference>
<dbReference type="FunFam" id="2.30.22.10:FF:000001">
    <property type="entry name" value="Protein GrpE"/>
    <property type="match status" value="1"/>
</dbReference>
<comment type="subcellular location">
    <subcellularLocation>
        <location evidence="1 10">Cytoplasm</location>
    </subcellularLocation>
</comment>
<evidence type="ECO:0000256" key="3">
    <source>
        <dbReference type="ARBA" id="ARBA00011738"/>
    </source>
</evidence>
<evidence type="ECO:0000256" key="9">
    <source>
        <dbReference type="ARBA" id="ARBA00076414"/>
    </source>
</evidence>
<evidence type="ECO:0000256" key="2">
    <source>
        <dbReference type="ARBA" id="ARBA00009054"/>
    </source>
</evidence>
<evidence type="ECO:0000256" key="8">
    <source>
        <dbReference type="ARBA" id="ARBA00072274"/>
    </source>
</evidence>
<evidence type="ECO:0000256" key="6">
    <source>
        <dbReference type="ARBA" id="ARBA00023186"/>
    </source>
</evidence>
<dbReference type="STRING" id="33936.AZI98_09410"/>
<comment type="similarity">
    <text evidence="2 10 12">Belongs to the GrpE family.</text>
</comment>
<dbReference type="PRINTS" id="PR00773">
    <property type="entry name" value="GRPEPROTEIN"/>
</dbReference>
<dbReference type="AlphaFoldDB" id="A0A165XPL1"/>
<keyword evidence="15" id="KW-1185">Reference proteome</keyword>
<dbReference type="GO" id="GO:0005737">
    <property type="term" value="C:cytoplasm"/>
    <property type="evidence" value="ECO:0007669"/>
    <property type="project" value="UniProtKB-SubCell"/>
</dbReference>
<gene>
    <name evidence="10" type="primary">grpE</name>
    <name evidence="14" type="ORF">AZI98_09410</name>
</gene>
<comment type="caution">
    <text evidence="14">The sequence shown here is derived from an EMBL/GenBank/DDBJ whole genome shotgun (WGS) entry which is preliminary data.</text>
</comment>
<proteinExistence type="inferred from homology"/>
<accession>A0A165XPL1</accession>
<dbReference type="Proteomes" id="UP000076476">
    <property type="component" value="Unassembled WGS sequence"/>
</dbReference>
<dbReference type="EMBL" id="LWBR01000024">
    <property type="protein sequence ID" value="KZN96264.1"/>
    <property type="molecule type" value="Genomic_DNA"/>
</dbReference>
<feature type="compositionally biased region" description="Basic and acidic residues" evidence="13">
    <location>
        <begin position="1"/>
        <end position="12"/>
    </location>
</feature>
<evidence type="ECO:0000313" key="14">
    <source>
        <dbReference type="EMBL" id="KZN96264.1"/>
    </source>
</evidence>
<dbReference type="SUPFAM" id="SSF51064">
    <property type="entry name" value="Head domain of nucleotide exchange factor GrpE"/>
    <property type="match status" value="1"/>
</dbReference>
<dbReference type="CDD" id="cd00446">
    <property type="entry name" value="GrpE"/>
    <property type="match status" value="1"/>
</dbReference>
<keyword evidence="4 10" id="KW-0963">Cytoplasm</keyword>
<sequence length="211" mass="24651">MMANDQTEKEQTIQEEVEYNNEKAENEKEEMPDQEELRQEGSQEEKGEEQSSSNAEEELVKANEKIAELEAKLEEMENRMLRAQADFENFRRRSRLDMEAQQKYRAQSLISDLLPAIDNFERALRIEAEDEKTKSVLQGMEMVYRQILQALENEGVEVIEAVGKPFDPHLHQAVMQVKDENFESNVVVEELQKGYKLKDRVIRPSMVKVNE</sequence>
<evidence type="ECO:0000256" key="11">
    <source>
        <dbReference type="RuleBase" id="RU000639"/>
    </source>
</evidence>
<comment type="function">
    <text evidence="7 10 11">Participates actively in the response to hyperosmotic and heat shock by preventing the aggregation of stress-denatured proteins, in association with DnaK and GrpE. It is the nucleotide exchange factor for DnaK and may function as a thermosensor. Unfolded proteins bind initially to DnaJ; upon interaction with the DnaJ-bound protein, DnaK hydrolyzes its bound ATP, resulting in the formation of a stable complex. GrpE releases ADP from DnaK; ATP binding to DnaK triggers the release of the substrate protein, thus completing the reaction cycle. Several rounds of ATP-dependent interactions between DnaJ, DnaK and GrpE are required for fully efficient folding.</text>
</comment>
<comment type="subunit">
    <text evidence="3 10">Homodimer.</text>
</comment>
<organism evidence="14 15">
    <name type="scientific">Aeribacillus pallidus</name>
    <dbReference type="NCBI Taxonomy" id="33936"/>
    <lineage>
        <taxon>Bacteria</taxon>
        <taxon>Bacillati</taxon>
        <taxon>Bacillota</taxon>
        <taxon>Bacilli</taxon>
        <taxon>Bacillales</taxon>
        <taxon>Bacillaceae</taxon>
        <taxon>Aeribacillus</taxon>
    </lineage>
</organism>
<evidence type="ECO:0000256" key="12">
    <source>
        <dbReference type="RuleBase" id="RU004478"/>
    </source>
</evidence>
<feature type="region of interest" description="Disordered" evidence="13">
    <location>
        <begin position="1"/>
        <end position="63"/>
    </location>
</feature>
<dbReference type="GO" id="GO:0051087">
    <property type="term" value="F:protein-folding chaperone binding"/>
    <property type="evidence" value="ECO:0007669"/>
    <property type="project" value="InterPro"/>
</dbReference>
<dbReference type="InterPro" id="IPR009012">
    <property type="entry name" value="GrpE_head"/>
</dbReference>
<dbReference type="PROSITE" id="PS01071">
    <property type="entry name" value="GRPE"/>
    <property type="match status" value="1"/>
</dbReference>
<dbReference type="SUPFAM" id="SSF58014">
    <property type="entry name" value="Coiled-coil domain of nucleotide exchange factor GrpE"/>
    <property type="match status" value="1"/>
</dbReference>
<evidence type="ECO:0000256" key="4">
    <source>
        <dbReference type="ARBA" id="ARBA00022490"/>
    </source>
</evidence>
<evidence type="ECO:0000313" key="15">
    <source>
        <dbReference type="Proteomes" id="UP000076476"/>
    </source>
</evidence>
<dbReference type="GO" id="GO:0051082">
    <property type="term" value="F:unfolded protein binding"/>
    <property type="evidence" value="ECO:0007669"/>
    <property type="project" value="TreeGrafter"/>
</dbReference>
<dbReference type="NCBIfam" id="NF010738">
    <property type="entry name" value="PRK14140.1"/>
    <property type="match status" value="1"/>
</dbReference>
<keyword evidence="5 10" id="KW-0346">Stress response</keyword>
<dbReference type="Gene3D" id="2.30.22.10">
    <property type="entry name" value="Head domain of nucleotide exchange factor GrpE"/>
    <property type="match status" value="1"/>
</dbReference>
<dbReference type="FunFam" id="3.90.20.20:FF:000002">
    <property type="entry name" value="Protein GrpE"/>
    <property type="match status" value="1"/>
</dbReference>
<dbReference type="OrthoDB" id="9812586at2"/>
<reference evidence="14 15" key="1">
    <citation type="submission" date="2016-04" db="EMBL/GenBank/DDBJ databases">
        <title>Draft genome sequence of Aeribacillus pallidus 8m3 from petroleum reservoir.</title>
        <authorList>
            <person name="Poltaraus A.B."/>
            <person name="Nazina T.N."/>
            <person name="Tourova T.P."/>
            <person name="Malakho S.M."/>
            <person name="Korshunova A.V."/>
            <person name="Sokolova D.S."/>
        </authorList>
    </citation>
    <scope>NUCLEOTIDE SEQUENCE [LARGE SCALE GENOMIC DNA]</scope>
    <source>
        <strain evidence="14 15">8m3</strain>
    </source>
</reference>
<evidence type="ECO:0000256" key="5">
    <source>
        <dbReference type="ARBA" id="ARBA00023016"/>
    </source>
</evidence>
<dbReference type="GO" id="GO:0000774">
    <property type="term" value="F:adenyl-nucleotide exchange factor activity"/>
    <property type="evidence" value="ECO:0007669"/>
    <property type="project" value="InterPro"/>
</dbReference>
<feature type="compositionally biased region" description="Basic and acidic residues" evidence="13">
    <location>
        <begin position="20"/>
        <end position="49"/>
    </location>
</feature>
<dbReference type="PANTHER" id="PTHR21237">
    <property type="entry name" value="GRPE PROTEIN"/>
    <property type="match status" value="1"/>
</dbReference>